<dbReference type="EMBL" id="GBRH01244254">
    <property type="protein sequence ID" value="JAD53641.1"/>
    <property type="molecule type" value="Transcribed_RNA"/>
</dbReference>
<reference evidence="1" key="1">
    <citation type="submission" date="2014-09" db="EMBL/GenBank/DDBJ databases">
        <authorList>
            <person name="Magalhaes I.L.F."/>
            <person name="Oliveira U."/>
            <person name="Santos F.R."/>
            <person name="Vidigal T.H.D.A."/>
            <person name="Brescovit A.D."/>
            <person name="Santos A.J."/>
        </authorList>
    </citation>
    <scope>NUCLEOTIDE SEQUENCE</scope>
    <source>
        <tissue evidence="1">Shoot tissue taken approximately 20 cm above the soil surface</tissue>
    </source>
</reference>
<organism evidence="1">
    <name type="scientific">Arundo donax</name>
    <name type="common">Giant reed</name>
    <name type="synonym">Donax arundinaceus</name>
    <dbReference type="NCBI Taxonomy" id="35708"/>
    <lineage>
        <taxon>Eukaryota</taxon>
        <taxon>Viridiplantae</taxon>
        <taxon>Streptophyta</taxon>
        <taxon>Embryophyta</taxon>
        <taxon>Tracheophyta</taxon>
        <taxon>Spermatophyta</taxon>
        <taxon>Magnoliopsida</taxon>
        <taxon>Liliopsida</taxon>
        <taxon>Poales</taxon>
        <taxon>Poaceae</taxon>
        <taxon>PACMAD clade</taxon>
        <taxon>Arundinoideae</taxon>
        <taxon>Arundineae</taxon>
        <taxon>Arundo</taxon>
    </lineage>
</organism>
<dbReference type="AlphaFoldDB" id="A0A0A9ARB1"/>
<protein>
    <submittedName>
        <fullName evidence="1">Uncharacterized protein</fullName>
    </submittedName>
</protein>
<reference evidence="1" key="2">
    <citation type="journal article" date="2015" name="Data Brief">
        <title>Shoot transcriptome of the giant reed, Arundo donax.</title>
        <authorList>
            <person name="Barrero R.A."/>
            <person name="Guerrero F.D."/>
            <person name="Moolhuijzen P."/>
            <person name="Goolsby J.A."/>
            <person name="Tidwell J."/>
            <person name="Bellgard S.E."/>
            <person name="Bellgard M.I."/>
        </authorList>
    </citation>
    <scope>NUCLEOTIDE SEQUENCE</scope>
    <source>
        <tissue evidence="1">Shoot tissue taken approximately 20 cm above the soil surface</tissue>
    </source>
</reference>
<accession>A0A0A9ARB1</accession>
<name>A0A0A9ARB1_ARUDO</name>
<evidence type="ECO:0000313" key="1">
    <source>
        <dbReference type="EMBL" id="JAD53641.1"/>
    </source>
</evidence>
<sequence length="24" mass="2876">MLITKSNNKHQFDLARIRHMVDAH</sequence>
<proteinExistence type="predicted"/>